<dbReference type="AlphaFoldDB" id="A0A026WJM3"/>
<dbReference type="Proteomes" id="UP000053097">
    <property type="component" value="Unassembled WGS sequence"/>
</dbReference>
<evidence type="ECO:0000313" key="1">
    <source>
        <dbReference type="EMBL" id="EZA55319.1"/>
    </source>
</evidence>
<name>A0A026WJM3_OOCBI</name>
<dbReference type="EMBL" id="KK107211">
    <property type="protein sequence ID" value="EZA55319.1"/>
    <property type="molecule type" value="Genomic_DNA"/>
</dbReference>
<evidence type="ECO:0000313" key="2">
    <source>
        <dbReference type="Proteomes" id="UP000053097"/>
    </source>
</evidence>
<reference evidence="1 2" key="1">
    <citation type="journal article" date="2014" name="Curr. Biol.">
        <title>The genome of the clonal raider ant Cerapachys biroi.</title>
        <authorList>
            <person name="Oxley P.R."/>
            <person name="Ji L."/>
            <person name="Fetter-Pruneda I."/>
            <person name="McKenzie S.K."/>
            <person name="Li C."/>
            <person name="Hu H."/>
            <person name="Zhang G."/>
            <person name="Kronauer D.J."/>
        </authorList>
    </citation>
    <scope>NUCLEOTIDE SEQUENCE [LARGE SCALE GENOMIC DNA]</scope>
</reference>
<organism evidence="1 2">
    <name type="scientific">Ooceraea biroi</name>
    <name type="common">Clonal raider ant</name>
    <name type="synonym">Cerapachys biroi</name>
    <dbReference type="NCBI Taxonomy" id="2015173"/>
    <lineage>
        <taxon>Eukaryota</taxon>
        <taxon>Metazoa</taxon>
        <taxon>Ecdysozoa</taxon>
        <taxon>Arthropoda</taxon>
        <taxon>Hexapoda</taxon>
        <taxon>Insecta</taxon>
        <taxon>Pterygota</taxon>
        <taxon>Neoptera</taxon>
        <taxon>Endopterygota</taxon>
        <taxon>Hymenoptera</taxon>
        <taxon>Apocrita</taxon>
        <taxon>Aculeata</taxon>
        <taxon>Formicoidea</taxon>
        <taxon>Formicidae</taxon>
        <taxon>Dorylinae</taxon>
        <taxon>Ooceraea</taxon>
    </lineage>
</organism>
<gene>
    <name evidence="1" type="ORF">X777_04772</name>
</gene>
<sequence length="65" mass="7477">MLLYVTSVKLALHLQNFGKARRSDKFNQTSVLSYGKKKNICIKSLWKFVGGECLKLKLQAKSLRF</sequence>
<proteinExistence type="predicted"/>
<keyword evidence="2" id="KW-1185">Reference proteome</keyword>
<accession>A0A026WJM3</accession>
<protein>
    <submittedName>
        <fullName evidence="1">Uncharacterized protein</fullName>
    </submittedName>
</protein>